<protein>
    <recommendedName>
        <fullName evidence="1">F-box domain-containing protein</fullName>
    </recommendedName>
</protein>
<feature type="domain" description="F-box" evidence="1">
    <location>
        <begin position="74"/>
        <end position="121"/>
    </location>
</feature>
<evidence type="ECO:0000259" key="1">
    <source>
        <dbReference type="PROSITE" id="PS50181"/>
    </source>
</evidence>
<dbReference type="Pfam" id="PF01827">
    <property type="entry name" value="FTH"/>
    <property type="match status" value="1"/>
</dbReference>
<dbReference type="EMBL" id="PDUG01000007">
    <property type="protein sequence ID" value="PIC14739.1"/>
    <property type="molecule type" value="Genomic_DNA"/>
</dbReference>
<dbReference type="InterPro" id="IPR002900">
    <property type="entry name" value="DUF38/FTH_CAE_spp"/>
</dbReference>
<dbReference type="PANTHER" id="PTHR23015:SF4">
    <property type="entry name" value="DUF38 DOMAIN-CONTAINING PROTEIN-RELATED"/>
    <property type="match status" value="1"/>
</dbReference>
<dbReference type="InterPro" id="IPR001810">
    <property type="entry name" value="F-box_dom"/>
</dbReference>
<proteinExistence type="predicted"/>
<evidence type="ECO:0000313" key="2">
    <source>
        <dbReference type="EMBL" id="PIC14739.1"/>
    </source>
</evidence>
<name>A0A2G5SIJ5_9PELO</name>
<dbReference type="PANTHER" id="PTHR23015">
    <property type="entry name" value="UNCHARACTERIZED C.ELEGANS PROTEIN"/>
    <property type="match status" value="1"/>
</dbReference>
<organism evidence="2 3">
    <name type="scientific">Caenorhabditis nigoni</name>
    <dbReference type="NCBI Taxonomy" id="1611254"/>
    <lineage>
        <taxon>Eukaryota</taxon>
        <taxon>Metazoa</taxon>
        <taxon>Ecdysozoa</taxon>
        <taxon>Nematoda</taxon>
        <taxon>Chromadorea</taxon>
        <taxon>Rhabditida</taxon>
        <taxon>Rhabditina</taxon>
        <taxon>Rhabditomorpha</taxon>
        <taxon>Rhabditoidea</taxon>
        <taxon>Rhabditidae</taxon>
        <taxon>Peloderinae</taxon>
        <taxon>Caenorhabditis</taxon>
    </lineage>
</organism>
<sequence length="384" mass="44730">MEASSEVLKQNPYYIKASIYYEVLQKKPIFDSYRNFCDTVGKDAMEYPDFEFWYYRFYHGSRDFDYDRSADPEQKTLVDIPVVVMKKIANYLDPVERTRLRTMNHAIKNVADSFPPVFEKIQVMVSDWSMSWTLNNQQFLCKNERRGCSLIKPNCPTETSEEYYIKKGLEYLAPVLKMPNIQVKHFSFRLLCDETLTPNDLLPVPFNPKSAFIHCRSTNKVVQFLTAITPGHLESLGVDVSSAERRENYGIIYETDQFKQAKHVDFKPISGLNVRGLAIFSHLKKFKCHLRSNNAFEDIPTIRDTISAFEELKSCELSFYSGLTRFPMRGIDDALGEEIPIGPIPENGHRTITHRYRIPDSNECLKFEIKEEQYQCIVKIIKVR</sequence>
<dbReference type="Pfam" id="PF17906">
    <property type="entry name" value="HTH_48"/>
    <property type="match status" value="1"/>
</dbReference>
<gene>
    <name evidence="2" type="ORF">B9Z55_026944</name>
</gene>
<dbReference type="OrthoDB" id="3256413at2759"/>
<dbReference type="Proteomes" id="UP000230233">
    <property type="component" value="Unassembled WGS sequence"/>
</dbReference>
<dbReference type="AlphaFoldDB" id="A0A2G5SIJ5"/>
<dbReference type="GO" id="GO:0045087">
    <property type="term" value="P:innate immune response"/>
    <property type="evidence" value="ECO:0007669"/>
    <property type="project" value="TreeGrafter"/>
</dbReference>
<reference evidence="3" key="1">
    <citation type="submission" date="2017-10" db="EMBL/GenBank/DDBJ databases">
        <title>Rapid genome shrinkage in a self-fertile nematode reveals novel sperm competition proteins.</title>
        <authorList>
            <person name="Yin D."/>
            <person name="Schwarz E.M."/>
            <person name="Thomas C.G."/>
            <person name="Felde R.L."/>
            <person name="Korf I.F."/>
            <person name="Cutter A.D."/>
            <person name="Schartner C.M."/>
            <person name="Ralston E.J."/>
            <person name="Meyer B.J."/>
            <person name="Haag E.S."/>
        </authorList>
    </citation>
    <scope>NUCLEOTIDE SEQUENCE [LARGE SCALE GENOMIC DNA]</scope>
    <source>
        <strain evidence="3">JU1422</strain>
    </source>
</reference>
<evidence type="ECO:0000313" key="3">
    <source>
        <dbReference type="Proteomes" id="UP000230233"/>
    </source>
</evidence>
<keyword evidence="3" id="KW-1185">Reference proteome</keyword>
<dbReference type="CDD" id="cd22150">
    <property type="entry name" value="F-box_CeFBXA-like"/>
    <property type="match status" value="1"/>
</dbReference>
<comment type="caution">
    <text evidence="2">The sequence shown here is derived from an EMBL/GenBank/DDBJ whole genome shotgun (WGS) entry which is preliminary data.</text>
</comment>
<accession>A0A2G5SIJ5</accession>
<dbReference type="InterPro" id="IPR041426">
    <property type="entry name" value="Mos1_HTH"/>
</dbReference>
<dbReference type="PROSITE" id="PS50181">
    <property type="entry name" value="FBOX"/>
    <property type="match status" value="1"/>
</dbReference>
<dbReference type="InterPro" id="IPR040161">
    <property type="entry name" value="FB224"/>
</dbReference>